<dbReference type="EMBL" id="CP003050">
    <property type="protein sequence ID" value="AGB17312.1"/>
    <property type="molecule type" value="Genomic_DNA"/>
</dbReference>
<gene>
    <name evidence="3" type="ordered locus">Halru_2737</name>
</gene>
<feature type="domain" description="SHOCT" evidence="2">
    <location>
        <begin position="80"/>
        <end position="105"/>
    </location>
</feature>
<reference evidence="3" key="1">
    <citation type="submission" date="2011-09" db="EMBL/GenBank/DDBJ databases">
        <title>Complete sequence of Halovivax ruber XH-70.</title>
        <authorList>
            <consortium name="US DOE Joint Genome Institute"/>
            <person name="Lucas S."/>
            <person name="Han J."/>
            <person name="Lapidus A."/>
            <person name="Cheng J.-F."/>
            <person name="Goodwin L."/>
            <person name="Pitluck S."/>
            <person name="Peters L."/>
            <person name="Mikhailova N."/>
            <person name="Davenport K."/>
            <person name="Detter J.C."/>
            <person name="Han C."/>
            <person name="Tapia R."/>
            <person name="Land M."/>
            <person name="Hauser L."/>
            <person name="Kyrpides N."/>
            <person name="Ivanova N."/>
            <person name="Pagani I."/>
            <person name="Sproer C."/>
            <person name="Anderson I."/>
            <person name="Woyke T."/>
        </authorList>
    </citation>
    <scope>NUCLEOTIDE SEQUENCE</scope>
    <source>
        <strain evidence="3">XH-70</strain>
    </source>
</reference>
<keyword evidence="1" id="KW-1133">Transmembrane helix</keyword>
<dbReference type="AlphaFoldDB" id="L0IH80"/>
<dbReference type="RefSeq" id="WP_015301906.1">
    <property type="nucleotide sequence ID" value="NC_019964.1"/>
</dbReference>
<evidence type="ECO:0000313" key="3">
    <source>
        <dbReference type="EMBL" id="AGB17312.1"/>
    </source>
</evidence>
<dbReference type="eggNOG" id="arCOG03909">
    <property type="taxonomic scope" value="Archaea"/>
</dbReference>
<dbReference type="STRING" id="797302.Halru_2737"/>
<feature type="transmembrane region" description="Helical" evidence="1">
    <location>
        <begin position="47"/>
        <end position="69"/>
    </location>
</feature>
<evidence type="ECO:0000313" key="4">
    <source>
        <dbReference type="Proteomes" id="UP000010846"/>
    </source>
</evidence>
<keyword evidence="1" id="KW-0812">Transmembrane</keyword>
<name>L0IH80_HALRX</name>
<evidence type="ECO:0000256" key="1">
    <source>
        <dbReference type="SAM" id="Phobius"/>
    </source>
</evidence>
<dbReference type="Proteomes" id="UP000010846">
    <property type="component" value="Chromosome"/>
</dbReference>
<organism evidence="3 4">
    <name type="scientific">Halovivax ruber (strain DSM 18193 / JCM 13892 / XH-70)</name>
    <dbReference type="NCBI Taxonomy" id="797302"/>
    <lineage>
        <taxon>Archaea</taxon>
        <taxon>Methanobacteriati</taxon>
        <taxon>Methanobacteriota</taxon>
        <taxon>Stenosarchaea group</taxon>
        <taxon>Halobacteria</taxon>
        <taxon>Halobacteriales</taxon>
        <taxon>Natrialbaceae</taxon>
        <taxon>Halovivax</taxon>
    </lineage>
</organism>
<dbReference type="OrthoDB" id="53394at2157"/>
<sequence>MDSDDLLKVGLVLLAVFVLFPLFFGAVFLPSLAGFGHVGMGIGGVGLLFWLAASLLPLLVLLGVGYLLYTVVTGDDEDRAIEELRAAYARGELTDEEFENRYDRLTRTDGADDDW</sequence>
<proteinExistence type="predicted"/>
<dbReference type="InterPro" id="IPR018649">
    <property type="entry name" value="SHOCT"/>
</dbReference>
<dbReference type="Pfam" id="PF09851">
    <property type="entry name" value="SHOCT"/>
    <property type="match status" value="1"/>
</dbReference>
<dbReference type="GeneID" id="14377419"/>
<protein>
    <submittedName>
        <fullName evidence="3">Putative membrane protein</fullName>
    </submittedName>
</protein>
<evidence type="ECO:0000259" key="2">
    <source>
        <dbReference type="Pfam" id="PF09851"/>
    </source>
</evidence>
<feature type="transmembrane region" description="Helical" evidence="1">
    <location>
        <begin position="12"/>
        <end position="35"/>
    </location>
</feature>
<dbReference type="KEGG" id="hru:Halru_2737"/>
<accession>L0IH80</accession>
<keyword evidence="4" id="KW-1185">Reference proteome</keyword>
<keyword evidence="1" id="KW-0472">Membrane</keyword>
<dbReference type="HOGENOM" id="CLU_155662_0_0_2"/>